<dbReference type="EMBL" id="BARV01026197">
    <property type="protein sequence ID" value="GAI38184.1"/>
    <property type="molecule type" value="Genomic_DNA"/>
</dbReference>
<comment type="caution">
    <text evidence="1">The sequence shown here is derived from an EMBL/GenBank/DDBJ whole genome shotgun (WGS) entry which is preliminary data.</text>
</comment>
<proteinExistence type="predicted"/>
<dbReference type="AlphaFoldDB" id="X1Q4K9"/>
<sequence length="163" mass="19300">FIPQSKISICEFPSENVTDDFIKTKIEGDLVSILKRTMFEIRKRMKVYSFIRGFKRIDIPEYPEEALKEAITNAVIHRDYFEDNTEIFIKIFKDRIEILNSVKFPFHSWTWKEIERTGSSVRRNPRCAEFFEDLKLMEKEGTGLGRIKQKISEHGLPNSKIFC</sequence>
<name>X1Q4K9_9ZZZZ</name>
<gene>
    <name evidence="1" type="ORF">S06H3_42375</name>
</gene>
<feature type="non-terminal residue" evidence="1">
    <location>
        <position position="1"/>
    </location>
</feature>
<accession>X1Q4K9</accession>
<dbReference type="PANTHER" id="PTHR30595:SF6">
    <property type="entry name" value="SCHLAFEN ALBA-2 DOMAIN-CONTAINING PROTEIN"/>
    <property type="match status" value="1"/>
</dbReference>
<reference evidence="1" key="1">
    <citation type="journal article" date="2014" name="Front. Microbiol.">
        <title>High frequency of phylogenetically diverse reductive dehalogenase-homologous genes in deep subseafloor sedimentary metagenomes.</title>
        <authorList>
            <person name="Kawai M."/>
            <person name="Futagami T."/>
            <person name="Toyoda A."/>
            <person name="Takaki Y."/>
            <person name="Nishi S."/>
            <person name="Hori S."/>
            <person name="Arai W."/>
            <person name="Tsubouchi T."/>
            <person name="Morono Y."/>
            <person name="Uchiyama I."/>
            <person name="Ito T."/>
            <person name="Fujiyama A."/>
            <person name="Inagaki F."/>
            <person name="Takami H."/>
        </authorList>
    </citation>
    <scope>NUCLEOTIDE SEQUENCE</scope>
    <source>
        <strain evidence="1">Expedition CK06-06</strain>
    </source>
</reference>
<organism evidence="1">
    <name type="scientific">marine sediment metagenome</name>
    <dbReference type="NCBI Taxonomy" id="412755"/>
    <lineage>
        <taxon>unclassified sequences</taxon>
        <taxon>metagenomes</taxon>
        <taxon>ecological metagenomes</taxon>
    </lineage>
</organism>
<protein>
    <submittedName>
        <fullName evidence="1">Uncharacterized protein</fullName>
    </submittedName>
</protein>
<dbReference type="InterPro" id="IPR038475">
    <property type="entry name" value="RecG_C_sf"/>
</dbReference>
<dbReference type="Pfam" id="PF13749">
    <property type="entry name" value="HATPase_c_4"/>
    <property type="match status" value="1"/>
</dbReference>
<evidence type="ECO:0000313" key="1">
    <source>
        <dbReference type="EMBL" id="GAI38184.1"/>
    </source>
</evidence>
<dbReference type="PANTHER" id="PTHR30595">
    <property type="entry name" value="GLPR-RELATED TRANSCRIPTIONAL REPRESSOR"/>
    <property type="match status" value="1"/>
</dbReference>
<dbReference type="Gene3D" id="3.30.565.60">
    <property type="match status" value="1"/>
</dbReference>